<accession>A0A644UCV4</accession>
<organism evidence="5">
    <name type="scientific">bioreactor metagenome</name>
    <dbReference type="NCBI Taxonomy" id="1076179"/>
    <lineage>
        <taxon>unclassified sequences</taxon>
        <taxon>metagenomes</taxon>
        <taxon>ecological metagenomes</taxon>
    </lineage>
</organism>
<evidence type="ECO:0000256" key="1">
    <source>
        <dbReference type="ARBA" id="ARBA00022448"/>
    </source>
</evidence>
<keyword evidence="2" id="KW-0547">Nucleotide-binding</keyword>
<evidence type="ECO:0000256" key="2">
    <source>
        <dbReference type="ARBA" id="ARBA00022741"/>
    </source>
</evidence>
<reference evidence="5" key="1">
    <citation type="submission" date="2019-08" db="EMBL/GenBank/DDBJ databases">
        <authorList>
            <person name="Kucharzyk K."/>
            <person name="Murdoch R.W."/>
            <person name="Higgins S."/>
            <person name="Loffler F."/>
        </authorList>
    </citation>
    <scope>NUCLEOTIDE SEQUENCE</scope>
</reference>
<dbReference type="InterPro" id="IPR027417">
    <property type="entry name" value="P-loop_NTPase"/>
</dbReference>
<proteinExistence type="predicted"/>
<dbReference type="PANTHER" id="PTHR43023">
    <property type="entry name" value="PROTEIN TRIGALACTOSYLDIACYLGLYCEROL 3, CHLOROPLASTIC"/>
    <property type="match status" value="1"/>
</dbReference>
<keyword evidence="3 5" id="KW-0067">ATP-binding</keyword>
<gene>
    <name evidence="5" type="primary">mkl_5</name>
    <name evidence="5" type="ORF">SDC9_22528</name>
</gene>
<dbReference type="InterPro" id="IPR003593">
    <property type="entry name" value="AAA+_ATPase"/>
</dbReference>
<dbReference type="SMART" id="SM00382">
    <property type="entry name" value="AAA"/>
    <property type="match status" value="1"/>
</dbReference>
<comment type="caution">
    <text evidence="5">The sequence shown here is derived from an EMBL/GenBank/DDBJ whole genome shotgun (WGS) entry which is preliminary data.</text>
</comment>
<dbReference type="Gene3D" id="3.40.50.300">
    <property type="entry name" value="P-loop containing nucleotide triphosphate hydrolases"/>
    <property type="match status" value="1"/>
</dbReference>
<sequence>MAEPIIQFQEVSMSFGPKIILDKVSFNVYAGETLAVIGPSGCGKSTVLKLLIGLLTPDSGRIIIKGHNVCDFTEDEWNELRKDMGMVFQYSALFDFLDVGENVAFGLRQHTTKSDKEIQEIVTRMLDMVGLPGTEKSYPAVLSGGMKKRVSLARAIALEPDIVLYDEPTAGLDPIMANIISELILKTKATLGVTSLLVTHDMASAFMAADKIAMLNAGHIEAMGTVEQIKKSSNHLVQQFIRGELFVEKKRKECASGECEK</sequence>
<evidence type="ECO:0000313" key="5">
    <source>
        <dbReference type="EMBL" id="MPL76682.1"/>
    </source>
</evidence>
<dbReference type="CDD" id="cd03261">
    <property type="entry name" value="ABC_Org_Solvent_Resistant"/>
    <property type="match status" value="1"/>
</dbReference>
<evidence type="ECO:0000256" key="3">
    <source>
        <dbReference type="ARBA" id="ARBA00022840"/>
    </source>
</evidence>
<dbReference type="PROSITE" id="PS00211">
    <property type="entry name" value="ABC_TRANSPORTER_1"/>
    <property type="match status" value="1"/>
</dbReference>
<dbReference type="GO" id="GO:0005524">
    <property type="term" value="F:ATP binding"/>
    <property type="evidence" value="ECO:0007669"/>
    <property type="project" value="UniProtKB-KW"/>
</dbReference>
<dbReference type="AlphaFoldDB" id="A0A644UCV4"/>
<feature type="domain" description="ABC transporter" evidence="4">
    <location>
        <begin position="6"/>
        <end position="242"/>
    </location>
</feature>
<dbReference type="PROSITE" id="PS50893">
    <property type="entry name" value="ABC_TRANSPORTER_2"/>
    <property type="match status" value="1"/>
</dbReference>
<dbReference type="EMBL" id="VSSQ01000099">
    <property type="protein sequence ID" value="MPL76682.1"/>
    <property type="molecule type" value="Genomic_DNA"/>
</dbReference>
<dbReference type="PANTHER" id="PTHR43023:SF6">
    <property type="entry name" value="INTERMEMBRANE PHOSPHOLIPID TRANSPORT SYSTEM ATP-BINDING PROTEIN MLAF"/>
    <property type="match status" value="1"/>
</dbReference>
<dbReference type="GO" id="GO:0016887">
    <property type="term" value="F:ATP hydrolysis activity"/>
    <property type="evidence" value="ECO:0007669"/>
    <property type="project" value="InterPro"/>
</dbReference>
<dbReference type="InterPro" id="IPR017871">
    <property type="entry name" value="ABC_transporter-like_CS"/>
</dbReference>
<keyword evidence="1" id="KW-0813">Transport</keyword>
<evidence type="ECO:0000259" key="4">
    <source>
        <dbReference type="PROSITE" id="PS50893"/>
    </source>
</evidence>
<dbReference type="Pfam" id="PF00005">
    <property type="entry name" value="ABC_tran"/>
    <property type="match status" value="1"/>
</dbReference>
<protein>
    <submittedName>
        <fullName evidence="5">Putative ribonucleotide transport ATP-binding protein mkl</fullName>
    </submittedName>
</protein>
<dbReference type="InterPro" id="IPR003439">
    <property type="entry name" value="ABC_transporter-like_ATP-bd"/>
</dbReference>
<name>A0A644UCV4_9ZZZZ</name>
<dbReference type="SUPFAM" id="SSF52540">
    <property type="entry name" value="P-loop containing nucleoside triphosphate hydrolases"/>
    <property type="match status" value="1"/>
</dbReference>